<evidence type="ECO:0000256" key="7">
    <source>
        <dbReference type="RuleBase" id="RU363032"/>
    </source>
</evidence>
<evidence type="ECO:0000313" key="9">
    <source>
        <dbReference type="EMBL" id="GKX29254.1"/>
    </source>
</evidence>
<protein>
    <submittedName>
        <fullName evidence="9">ABC transporter permease</fullName>
    </submittedName>
</protein>
<comment type="subcellular location">
    <subcellularLocation>
        <location evidence="1 7">Cell membrane</location>
        <topology evidence="1 7">Multi-pass membrane protein</topology>
    </subcellularLocation>
</comment>
<dbReference type="EMBL" id="BRLB01000003">
    <property type="protein sequence ID" value="GKX29254.1"/>
    <property type="molecule type" value="Genomic_DNA"/>
</dbReference>
<dbReference type="CDD" id="cd06261">
    <property type="entry name" value="TM_PBP2"/>
    <property type="match status" value="1"/>
</dbReference>
<dbReference type="RefSeq" id="WP_281814650.1">
    <property type="nucleotide sequence ID" value="NZ_BRLB01000003.1"/>
</dbReference>
<dbReference type="PANTHER" id="PTHR30193:SF37">
    <property type="entry name" value="INNER MEMBRANE ABC TRANSPORTER PERMEASE PROTEIN YCJO"/>
    <property type="match status" value="1"/>
</dbReference>
<dbReference type="AlphaFoldDB" id="A0A9W6DG04"/>
<organism evidence="9 10">
    <name type="scientific">Vallitalea longa</name>
    <dbReference type="NCBI Taxonomy" id="2936439"/>
    <lineage>
        <taxon>Bacteria</taxon>
        <taxon>Bacillati</taxon>
        <taxon>Bacillota</taxon>
        <taxon>Clostridia</taxon>
        <taxon>Lachnospirales</taxon>
        <taxon>Vallitaleaceae</taxon>
        <taxon>Vallitalea</taxon>
    </lineage>
</organism>
<feature type="domain" description="ABC transmembrane type-1" evidence="8">
    <location>
        <begin position="74"/>
        <end position="283"/>
    </location>
</feature>
<feature type="transmembrane region" description="Helical" evidence="7">
    <location>
        <begin position="20"/>
        <end position="43"/>
    </location>
</feature>
<keyword evidence="3" id="KW-1003">Cell membrane</keyword>
<feature type="transmembrane region" description="Helical" evidence="7">
    <location>
        <begin position="112"/>
        <end position="132"/>
    </location>
</feature>
<keyword evidence="6 7" id="KW-0472">Membrane</keyword>
<keyword evidence="4 7" id="KW-0812">Transmembrane</keyword>
<dbReference type="PROSITE" id="PS50928">
    <property type="entry name" value="ABC_TM1"/>
    <property type="match status" value="1"/>
</dbReference>
<dbReference type="Proteomes" id="UP001144256">
    <property type="component" value="Unassembled WGS sequence"/>
</dbReference>
<evidence type="ECO:0000256" key="2">
    <source>
        <dbReference type="ARBA" id="ARBA00022448"/>
    </source>
</evidence>
<keyword evidence="2 7" id="KW-0813">Transport</keyword>
<dbReference type="InterPro" id="IPR035906">
    <property type="entry name" value="MetI-like_sf"/>
</dbReference>
<evidence type="ECO:0000256" key="3">
    <source>
        <dbReference type="ARBA" id="ARBA00022475"/>
    </source>
</evidence>
<evidence type="ECO:0000256" key="5">
    <source>
        <dbReference type="ARBA" id="ARBA00022989"/>
    </source>
</evidence>
<feature type="transmembrane region" description="Helical" evidence="7">
    <location>
        <begin position="262"/>
        <end position="284"/>
    </location>
</feature>
<sequence length="296" mass="33283">MAKTKTLRKESIFSLKNIVVTGLIIFYAVFLVIPIIMAFVGSFHKWNPLKGDFIYTGFENYTRVFTNDLFWSSLSNTLIFTIVVIFFRIVIGLGIALILYSSIVKGKTFFRAAFYMPVVTPLVAVSFVWVWMYNPQMGLINQILGTNINWLLNKDTALGSVIAMTIWKDYGYAVVLFLAGLYGLPKDCYEAAEIDGASGFSLFRYITLPLLKPMTLFVVITSIISYLQTYIQILVMTEGGPGTSTYVTSYLIFDEAFVKYNFGYASAISFVMFIVIAIFTVFAFKITSDKEKGGAK</sequence>
<dbReference type="Gene3D" id="1.10.3720.10">
    <property type="entry name" value="MetI-like"/>
    <property type="match status" value="1"/>
</dbReference>
<dbReference type="GO" id="GO:0005886">
    <property type="term" value="C:plasma membrane"/>
    <property type="evidence" value="ECO:0007669"/>
    <property type="project" value="UniProtKB-SubCell"/>
</dbReference>
<keyword evidence="10" id="KW-1185">Reference proteome</keyword>
<evidence type="ECO:0000313" key="10">
    <source>
        <dbReference type="Proteomes" id="UP001144256"/>
    </source>
</evidence>
<evidence type="ECO:0000259" key="8">
    <source>
        <dbReference type="PROSITE" id="PS50928"/>
    </source>
</evidence>
<gene>
    <name evidence="9" type="ORF">SH1V18_17340</name>
</gene>
<dbReference type="InterPro" id="IPR051393">
    <property type="entry name" value="ABC_transporter_permease"/>
</dbReference>
<dbReference type="InterPro" id="IPR000515">
    <property type="entry name" value="MetI-like"/>
</dbReference>
<evidence type="ECO:0000256" key="6">
    <source>
        <dbReference type="ARBA" id="ARBA00023136"/>
    </source>
</evidence>
<comment type="caution">
    <text evidence="9">The sequence shown here is derived from an EMBL/GenBank/DDBJ whole genome shotgun (WGS) entry which is preliminary data.</text>
</comment>
<name>A0A9W6DG04_9FIRM</name>
<comment type="similarity">
    <text evidence="7">Belongs to the binding-protein-dependent transport system permease family.</text>
</comment>
<feature type="transmembrane region" description="Helical" evidence="7">
    <location>
        <begin position="205"/>
        <end position="227"/>
    </location>
</feature>
<feature type="transmembrane region" description="Helical" evidence="7">
    <location>
        <begin position="157"/>
        <end position="184"/>
    </location>
</feature>
<dbReference type="Pfam" id="PF00528">
    <property type="entry name" value="BPD_transp_1"/>
    <property type="match status" value="1"/>
</dbReference>
<evidence type="ECO:0000256" key="1">
    <source>
        <dbReference type="ARBA" id="ARBA00004651"/>
    </source>
</evidence>
<dbReference type="PANTHER" id="PTHR30193">
    <property type="entry name" value="ABC TRANSPORTER PERMEASE PROTEIN"/>
    <property type="match status" value="1"/>
</dbReference>
<proteinExistence type="inferred from homology"/>
<feature type="transmembrane region" description="Helical" evidence="7">
    <location>
        <begin position="78"/>
        <end position="100"/>
    </location>
</feature>
<keyword evidence="5 7" id="KW-1133">Transmembrane helix</keyword>
<reference evidence="9" key="1">
    <citation type="submission" date="2022-06" db="EMBL/GenBank/DDBJ databases">
        <title>Vallitalea longa sp. nov., an anaerobic bacterium isolated from marine sediment.</title>
        <authorList>
            <person name="Hirano S."/>
            <person name="Terahara T."/>
            <person name="Mori K."/>
            <person name="Hamada M."/>
            <person name="Matsumoto R."/>
            <person name="Kobayashi T."/>
        </authorList>
    </citation>
    <scope>NUCLEOTIDE SEQUENCE</scope>
    <source>
        <strain evidence="9">SH18-1</strain>
    </source>
</reference>
<accession>A0A9W6DG04</accession>
<evidence type="ECO:0000256" key="4">
    <source>
        <dbReference type="ARBA" id="ARBA00022692"/>
    </source>
</evidence>
<dbReference type="GO" id="GO:0055085">
    <property type="term" value="P:transmembrane transport"/>
    <property type="evidence" value="ECO:0007669"/>
    <property type="project" value="InterPro"/>
</dbReference>
<dbReference type="SUPFAM" id="SSF161098">
    <property type="entry name" value="MetI-like"/>
    <property type="match status" value="1"/>
</dbReference>